<dbReference type="EMBL" id="ML122268">
    <property type="protein sequence ID" value="RPD59829.1"/>
    <property type="molecule type" value="Genomic_DNA"/>
</dbReference>
<keyword evidence="3" id="KW-1185">Reference proteome</keyword>
<evidence type="ECO:0000259" key="1">
    <source>
        <dbReference type="Pfam" id="PF13883"/>
    </source>
</evidence>
<dbReference type="STRING" id="1328759.A0A5C2S9J0"/>
<dbReference type="PANTHER" id="PTHR37273:SF1">
    <property type="entry name" value="ADL397C-AP"/>
    <property type="match status" value="1"/>
</dbReference>
<dbReference type="SUPFAM" id="SSF50475">
    <property type="entry name" value="FMN-binding split barrel"/>
    <property type="match status" value="1"/>
</dbReference>
<evidence type="ECO:0000313" key="3">
    <source>
        <dbReference type="Proteomes" id="UP000313359"/>
    </source>
</evidence>
<protein>
    <recommendedName>
        <fullName evidence="1">CREG-like beta-barrel domain-containing protein</fullName>
    </recommendedName>
</protein>
<proteinExistence type="predicted"/>
<dbReference type="Proteomes" id="UP000313359">
    <property type="component" value="Unassembled WGS sequence"/>
</dbReference>
<dbReference type="OrthoDB" id="2138282at2759"/>
<reference evidence="2" key="1">
    <citation type="journal article" date="2018" name="Genome Biol. Evol.">
        <title>Genomics and development of Lentinus tigrinus, a white-rot wood-decaying mushroom with dimorphic fruiting bodies.</title>
        <authorList>
            <person name="Wu B."/>
            <person name="Xu Z."/>
            <person name="Knudson A."/>
            <person name="Carlson A."/>
            <person name="Chen N."/>
            <person name="Kovaka S."/>
            <person name="LaButti K."/>
            <person name="Lipzen A."/>
            <person name="Pennachio C."/>
            <person name="Riley R."/>
            <person name="Schakwitz W."/>
            <person name="Umezawa K."/>
            <person name="Ohm R.A."/>
            <person name="Grigoriev I.V."/>
            <person name="Nagy L.G."/>
            <person name="Gibbons J."/>
            <person name="Hibbett D."/>
        </authorList>
    </citation>
    <scope>NUCLEOTIDE SEQUENCE [LARGE SCALE GENOMIC DNA]</scope>
    <source>
        <strain evidence="2">ALCF2SS1-6</strain>
    </source>
</reference>
<evidence type="ECO:0000313" key="2">
    <source>
        <dbReference type="EMBL" id="RPD59829.1"/>
    </source>
</evidence>
<dbReference type="AlphaFoldDB" id="A0A5C2S9J0"/>
<organism evidence="2 3">
    <name type="scientific">Lentinus tigrinus ALCF2SS1-6</name>
    <dbReference type="NCBI Taxonomy" id="1328759"/>
    <lineage>
        <taxon>Eukaryota</taxon>
        <taxon>Fungi</taxon>
        <taxon>Dikarya</taxon>
        <taxon>Basidiomycota</taxon>
        <taxon>Agaricomycotina</taxon>
        <taxon>Agaricomycetes</taxon>
        <taxon>Polyporales</taxon>
        <taxon>Polyporaceae</taxon>
        <taxon>Lentinus</taxon>
    </lineage>
</organism>
<gene>
    <name evidence="2" type="ORF">L227DRAFT_575831</name>
</gene>
<sequence length="165" mass="18440">MATVYPSDHATLPGEPFSLQEYYASCHTNGSLTLLFLPISRHSQNVLLSPSHSASISVWSDRPSASRPRVSLIGNVTLFPVVDDTPDREGIQECYLAQHPDARWWLPGPREPHTVYWARFDPHSIYYVGGFGSEHYIGYIPLDMYQAALPDDQVAIGGRLLVTQN</sequence>
<dbReference type="Pfam" id="PF13883">
    <property type="entry name" value="CREG_beta-barrel"/>
    <property type="match status" value="1"/>
</dbReference>
<dbReference type="PANTHER" id="PTHR37273">
    <property type="entry name" value="CHROMOSOME 8, WHOLE GENOME SHOTGUN SEQUENCE"/>
    <property type="match status" value="1"/>
</dbReference>
<name>A0A5C2S9J0_9APHY</name>
<dbReference type="Gene3D" id="2.30.110.10">
    <property type="entry name" value="Electron Transport, Fmn-binding Protein, Chain A"/>
    <property type="match status" value="1"/>
</dbReference>
<accession>A0A5C2S9J0</accession>
<feature type="domain" description="CREG-like beta-barrel" evidence="1">
    <location>
        <begin position="2"/>
        <end position="145"/>
    </location>
</feature>
<dbReference type="InterPro" id="IPR055343">
    <property type="entry name" value="CREG_beta-barrel"/>
</dbReference>
<dbReference type="InterPro" id="IPR012349">
    <property type="entry name" value="Split_barrel_FMN-bd"/>
</dbReference>